<organism evidence="2 3">
    <name type="scientific">Ectothiorhodosinus mongolicus</name>
    <dbReference type="NCBI Taxonomy" id="233100"/>
    <lineage>
        <taxon>Bacteria</taxon>
        <taxon>Pseudomonadati</taxon>
        <taxon>Pseudomonadota</taxon>
        <taxon>Gammaproteobacteria</taxon>
        <taxon>Chromatiales</taxon>
        <taxon>Ectothiorhodospiraceae</taxon>
        <taxon>Ectothiorhodosinus</taxon>
    </lineage>
</organism>
<feature type="chain" id="PRO_5012842494" description="Sel1 repeat-containing protein" evidence="1">
    <location>
        <begin position="19"/>
        <end position="176"/>
    </location>
</feature>
<dbReference type="SUPFAM" id="SSF81901">
    <property type="entry name" value="HCP-like"/>
    <property type="match status" value="1"/>
</dbReference>
<proteinExistence type="predicted"/>
<evidence type="ECO:0000313" key="2">
    <source>
        <dbReference type="EMBL" id="SIT69233.1"/>
    </source>
</evidence>
<reference evidence="2 3" key="1">
    <citation type="submission" date="2017-01" db="EMBL/GenBank/DDBJ databases">
        <authorList>
            <person name="Mah S.A."/>
            <person name="Swanson W.J."/>
            <person name="Moy G.W."/>
            <person name="Vacquier V.D."/>
        </authorList>
    </citation>
    <scope>NUCLEOTIDE SEQUENCE [LARGE SCALE GENOMIC DNA]</scope>
    <source>
        <strain evidence="2 3">M9</strain>
    </source>
</reference>
<dbReference type="RefSeq" id="WP_084178656.1">
    <property type="nucleotide sequence ID" value="NZ_CP023018.1"/>
</dbReference>
<dbReference type="InterPro" id="IPR011990">
    <property type="entry name" value="TPR-like_helical_dom_sf"/>
</dbReference>
<dbReference type="Gene3D" id="1.25.40.10">
    <property type="entry name" value="Tetratricopeptide repeat domain"/>
    <property type="match status" value="1"/>
</dbReference>
<feature type="signal peptide" evidence="1">
    <location>
        <begin position="1"/>
        <end position="18"/>
    </location>
</feature>
<protein>
    <recommendedName>
        <fullName evidence="4">Sel1 repeat-containing protein</fullName>
    </recommendedName>
</protein>
<evidence type="ECO:0000313" key="3">
    <source>
        <dbReference type="Proteomes" id="UP000223759"/>
    </source>
</evidence>
<dbReference type="SMART" id="SM00671">
    <property type="entry name" value="SEL1"/>
    <property type="match status" value="2"/>
</dbReference>
<dbReference type="InterPro" id="IPR006597">
    <property type="entry name" value="Sel1-like"/>
</dbReference>
<sequence>MKIFFLLLVICVSPVAVAETPNEDQPIQSTPRAMLAMGWMFLQGDRVEHDRAQAEYWFRESAETGYAPAQIALASLLYADAQGGLNPEGVFEARDLLLEAAPAQPPIAAYFLARIYSEGIGIEVDPSLAAQWANIAAAGQDPAAIMLWQRLEAQLVPEERDAARQRAVDWLQGLEE</sequence>
<dbReference type="STRING" id="233100.SAMN05216526_1035"/>
<evidence type="ECO:0000256" key="1">
    <source>
        <dbReference type="SAM" id="SignalP"/>
    </source>
</evidence>
<dbReference type="OrthoDB" id="5365194at2"/>
<dbReference type="InterPro" id="IPR050767">
    <property type="entry name" value="Sel1_AlgK"/>
</dbReference>
<accession>A0A1R3VWC0</accession>
<dbReference type="AlphaFoldDB" id="A0A1R3VWC0"/>
<dbReference type="PANTHER" id="PTHR11102">
    <property type="entry name" value="SEL-1-LIKE PROTEIN"/>
    <property type="match status" value="1"/>
</dbReference>
<dbReference type="PANTHER" id="PTHR11102:SF160">
    <property type="entry name" value="ERAD-ASSOCIATED E3 UBIQUITIN-PROTEIN LIGASE COMPONENT HRD3"/>
    <property type="match status" value="1"/>
</dbReference>
<name>A0A1R3VWC0_9GAMM</name>
<gene>
    <name evidence="2" type="ORF">SAMN05216526_1035</name>
</gene>
<evidence type="ECO:0008006" key="4">
    <source>
        <dbReference type="Google" id="ProtNLM"/>
    </source>
</evidence>
<dbReference type="Pfam" id="PF08238">
    <property type="entry name" value="Sel1"/>
    <property type="match status" value="2"/>
</dbReference>
<keyword evidence="3" id="KW-1185">Reference proteome</keyword>
<dbReference type="Proteomes" id="UP000223759">
    <property type="component" value="Unassembled WGS sequence"/>
</dbReference>
<keyword evidence="1" id="KW-0732">Signal</keyword>
<dbReference type="EMBL" id="FTPK01000002">
    <property type="protein sequence ID" value="SIT69233.1"/>
    <property type="molecule type" value="Genomic_DNA"/>
</dbReference>